<dbReference type="AlphaFoldDB" id="A0A9P6NDZ5"/>
<dbReference type="PANTHER" id="PTHR31451">
    <property type="match status" value="1"/>
</dbReference>
<evidence type="ECO:0000256" key="5">
    <source>
        <dbReference type="ARBA" id="ARBA00022525"/>
    </source>
</evidence>
<dbReference type="GO" id="GO:0016985">
    <property type="term" value="F:mannan endo-1,4-beta-mannosidase activity"/>
    <property type="evidence" value="ECO:0007669"/>
    <property type="project" value="UniProtKB-EC"/>
</dbReference>
<keyword evidence="8" id="KW-0326">Glycosidase</keyword>
<dbReference type="EC" id="3.2.1.78" evidence="4"/>
<dbReference type="SUPFAM" id="SSF51445">
    <property type="entry name" value="(Trans)glycosidases"/>
    <property type="match status" value="1"/>
</dbReference>
<evidence type="ECO:0000256" key="8">
    <source>
        <dbReference type="ARBA" id="ARBA00023295"/>
    </source>
</evidence>
<reference evidence="12" key="1">
    <citation type="submission" date="2013-11" db="EMBL/GenBank/DDBJ databases">
        <title>Genome sequence of the fusiform rust pathogen reveals effectors for host alternation and coevolution with pine.</title>
        <authorList>
            <consortium name="DOE Joint Genome Institute"/>
            <person name="Smith K."/>
            <person name="Pendleton A."/>
            <person name="Kubisiak T."/>
            <person name="Anderson C."/>
            <person name="Salamov A."/>
            <person name="Aerts A."/>
            <person name="Riley R."/>
            <person name="Clum A."/>
            <person name="Lindquist E."/>
            <person name="Ence D."/>
            <person name="Campbell M."/>
            <person name="Kronenberg Z."/>
            <person name="Feau N."/>
            <person name="Dhillon B."/>
            <person name="Hamelin R."/>
            <person name="Burleigh J."/>
            <person name="Smith J."/>
            <person name="Yandell M."/>
            <person name="Nelson C."/>
            <person name="Grigoriev I."/>
            <person name="Davis J."/>
        </authorList>
    </citation>
    <scope>NUCLEOTIDE SEQUENCE</scope>
    <source>
        <strain evidence="12">G11</strain>
    </source>
</reference>
<gene>
    <name evidence="12" type="ORF">CROQUDRAFT_95152</name>
</gene>
<dbReference type="InterPro" id="IPR001547">
    <property type="entry name" value="Glyco_hydro_5"/>
</dbReference>
<feature type="signal peptide" evidence="10">
    <location>
        <begin position="1"/>
        <end position="22"/>
    </location>
</feature>
<feature type="domain" description="Glycoside hydrolase family 5" evidence="11">
    <location>
        <begin position="186"/>
        <end position="352"/>
    </location>
</feature>
<dbReference type="GO" id="GO:0005576">
    <property type="term" value="C:extracellular region"/>
    <property type="evidence" value="ECO:0007669"/>
    <property type="project" value="UniProtKB-SubCell"/>
</dbReference>
<evidence type="ECO:0000313" key="13">
    <source>
        <dbReference type="Proteomes" id="UP000886653"/>
    </source>
</evidence>
<accession>A0A9P6NDZ5</accession>
<feature type="chain" id="PRO_5040203828" description="mannan endo-1,4-beta-mannosidase" evidence="10">
    <location>
        <begin position="23"/>
        <end position="634"/>
    </location>
</feature>
<comment type="subcellular location">
    <subcellularLocation>
        <location evidence="2">Secreted</location>
    </subcellularLocation>
</comment>
<dbReference type="EMBL" id="MU167297">
    <property type="protein sequence ID" value="KAG0144344.1"/>
    <property type="molecule type" value="Genomic_DNA"/>
</dbReference>
<keyword evidence="7" id="KW-0378">Hydrolase</keyword>
<comment type="caution">
    <text evidence="12">The sequence shown here is derived from an EMBL/GenBank/DDBJ whole genome shotgun (WGS) entry which is preliminary data.</text>
</comment>
<feature type="region of interest" description="Disordered" evidence="9">
    <location>
        <begin position="574"/>
        <end position="596"/>
    </location>
</feature>
<evidence type="ECO:0000256" key="10">
    <source>
        <dbReference type="SAM" id="SignalP"/>
    </source>
</evidence>
<evidence type="ECO:0000256" key="1">
    <source>
        <dbReference type="ARBA" id="ARBA00001678"/>
    </source>
</evidence>
<evidence type="ECO:0000256" key="6">
    <source>
        <dbReference type="ARBA" id="ARBA00022729"/>
    </source>
</evidence>
<evidence type="ECO:0000256" key="4">
    <source>
        <dbReference type="ARBA" id="ARBA00012706"/>
    </source>
</evidence>
<dbReference type="InterPro" id="IPR017853">
    <property type="entry name" value="GH"/>
</dbReference>
<feature type="compositionally biased region" description="Basic residues" evidence="9">
    <location>
        <begin position="574"/>
        <end position="585"/>
    </location>
</feature>
<evidence type="ECO:0000259" key="11">
    <source>
        <dbReference type="Pfam" id="PF26410"/>
    </source>
</evidence>
<dbReference type="Proteomes" id="UP000886653">
    <property type="component" value="Unassembled WGS sequence"/>
</dbReference>
<organism evidence="12 13">
    <name type="scientific">Cronartium quercuum f. sp. fusiforme G11</name>
    <dbReference type="NCBI Taxonomy" id="708437"/>
    <lineage>
        <taxon>Eukaryota</taxon>
        <taxon>Fungi</taxon>
        <taxon>Dikarya</taxon>
        <taxon>Basidiomycota</taxon>
        <taxon>Pucciniomycotina</taxon>
        <taxon>Pucciniomycetes</taxon>
        <taxon>Pucciniales</taxon>
        <taxon>Coleosporiaceae</taxon>
        <taxon>Cronartium</taxon>
    </lineage>
</organism>
<evidence type="ECO:0000256" key="2">
    <source>
        <dbReference type="ARBA" id="ARBA00004613"/>
    </source>
</evidence>
<name>A0A9P6NDZ5_9BASI</name>
<proteinExistence type="inferred from homology"/>
<keyword evidence="5" id="KW-0964">Secreted</keyword>
<dbReference type="OrthoDB" id="406631at2759"/>
<comment type="similarity">
    <text evidence="3">Belongs to the glycosyl hydrolase 5 (cellulase A) family.</text>
</comment>
<dbReference type="Pfam" id="PF26410">
    <property type="entry name" value="GH5_mannosidase"/>
    <property type="match status" value="1"/>
</dbReference>
<sequence>MTYFCNNLLFILGFLPLRLVLTRIISVLPPSHPQLQFVPQASMVPAFPDNALTGYTPKPKKGFVNTKNKHFYLDGNLFDFRSFNSPSLVPQPTVYEVLDVVRSIAGFAAPVTRSYTLRIANEQFGQTSPVQSIESSHITGWNSSKNDWDFNELAWKRLDKMLAVAAEEGVKIIFPIINQDYGSASTNWAGNFNDLIRHRYNISDYSRAQITVDWFVDKSIREDFKKILHFMLTRKNTVNGRVYGEDDTFLAFETGNEMNWASINFKSPVNITNSSRLISSPTLTNVNTSFTLTHTRPAPANWTIEIAQYIKSLAPNILVMDGSYARNKNVTEAWPVESLQSPYIDVFSYHYYGDEDLSYVTECQARVESFGKTFVVGEHGFYLSTQSLMKGYKFSFFKDSNSSNYQYFYDTFKGAGALIWSLRGHDETSGFQTHSEGNNIFSLHVPGFKNQTSKEFDQLEYDIFPIPGPPYPFFATNSTATGISFKGSAWAEHYEIWGATNGGRFVKVADNVYDNVGPGELFIAIEPSKPEEPLYVPPFNYINTILPQTGWADNKWFEGLVRVILRPPGFRKRHRSLSHSSRRHSTISPLSHQVVKRSGGPGTNGGWFCVRGVSVNGVPGVFSHPAYISASDDV</sequence>
<keyword evidence="6 10" id="KW-0732">Signal</keyword>
<dbReference type="Gene3D" id="3.20.20.80">
    <property type="entry name" value="Glycosidases"/>
    <property type="match status" value="1"/>
</dbReference>
<keyword evidence="13" id="KW-1185">Reference proteome</keyword>
<evidence type="ECO:0000256" key="3">
    <source>
        <dbReference type="ARBA" id="ARBA00005641"/>
    </source>
</evidence>
<dbReference type="PANTHER" id="PTHR31451:SF39">
    <property type="entry name" value="MANNAN ENDO-1,4-BETA-MANNOSIDASE 1"/>
    <property type="match status" value="1"/>
</dbReference>
<evidence type="ECO:0000256" key="7">
    <source>
        <dbReference type="ARBA" id="ARBA00022801"/>
    </source>
</evidence>
<evidence type="ECO:0000256" key="9">
    <source>
        <dbReference type="SAM" id="MobiDB-lite"/>
    </source>
</evidence>
<dbReference type="InterPro" id="IPR045053">
    <property type="entry name" value="MAN-like"/>
</dbReference>
<comment type="catalytic activity">
    <reaction evidence="1">
        <text>Random hydrolysis of (1-&gt;4)-beta-D-mannosidic linkages in mannans, galactomannans and glucomannans.</text>
        <dbReference type="EC" id="3.2.1.78"/>
    </reaction>
</comment>
<protein>
    <recommendedName>
        <fullName evidence="4">mannan endo-1,4-beta-mannosidase</fullName>
        <ecNumber evidence="4">3.2.1.78</ecNumber>
    </recommendedName>
</protein>
<evidence type="ECO:0000313" key="12">
    <source>
        <dbReference type="EMBL" id="KAG0144344.1"/>
    </source>
</evidence>